<dbReference type="UniPathway" id="UPA00138"/>
<evidence type="ECO:0000256" key="3">
    <source>
        <dbReference type="ARBA" id="ARBA00008636"/>
    </source>
</evidence>
<dbReference type="Pfam" id="PF01842">
    <property type="entry name" value="ACT"/>
    <property type="match status" value="1"/>
</dbReference>
<evidence type="ECO:0000259" key="13">
    <source>
        <dbReference type="PROSITE" id="PS51671"/>
    </source>
</evidence>
<dbReference type="Gene3D" id="3.30.1330.90">
    <property type="entry name" value="D-3-phosphoglycerate dehydrogenase, domain 3"/>
    <property type="match status" value="1"/>
</dbReference>
<evidence type="ECO:0000256" key="2">
    <source>
        <dbReference type="ARBA" id="ARBA00004742"/>
    </source>
</evidence>
<evidence type="ECO:0000256" key="5">
    <source>
        <dbReference type="ARBA" id="ARBA00022485"/>
    </source>
</evidence>
<dbReference type="SUPFAM" id="SSF143548">
    <property type="entry name" value="Serine metabolism enzymes domain"/>
    <property type="match status" value="1"/>
</dbReference>
<keyword evidence="6 11" id="KW-0479">Metal-binding</keyword>
<dbReference type="Proteomes" id="UP000256977">
    <property type="component" value="Unassembled WGS sequence"/>
</dbReference>
<comment type="similarity">
    <text evidence="3 11 12">Belongs to the iron-sulfur dependent L-serine dehydratase family.</text>
</comment>
<dbReference type="Gene3D" id="3.30.70.260">
    <property type="match status" value="1"/>
</dbReference>
<keyword evidence="7 11" id="KW-0408">Iron</keyword>
<evidence type="ECO:0000256" key="1">
    <source>
        <dbReference type="ARBA" id="ARBA00001966"/>
    </source>
</evidence>
<dbReference type="InterPro" id="IPR002912">
    <property type="entry name" value="ACT_dom"/>
</dbReference>
<keyword evidence="8 11" id="KW-0411">Iron-sulfur</keyword>
<dbReference type="NCBIfam" id="TIGR00719">
    <property type="entry name" value="sda_beta"/>
    <property type="match status" value="1"/>
</dbReference>
<dbReference type="InterPro" id="IPR004643">
    <property type="entry name" value="Fe-S_L-Ser_bsu"/>
</dbReference>
<evidence type="ECO:0000313" key="14">
    <source>
        <dbReference type="EMBL" id="RED84180.1"/>
    </source>
</evidence>
<dbReference type="AlphaFoldDB" id="A0A3D9KDG8"/>
<proteinExistence type="inferred from homology"/>
<dbReference type="PIRSF" id="PIRSF036692">
    <property type="entry name" value="SDH_B"/>
    <property type="match status" value="1"/>
</dbReference>
<evidence type="ECO:0000256" key="8">
    <source>
        <dbReference type="ARBA" id="ARBA00023014"/>
    </source>
</evidence>
<dbReference type="InterPro" id="IPR045865">
    <property type="entry name" value="ACT-like_dom_sf"/>
</dbReference>
<name>A0A3D9KDG8_9BACL</name>
<organism evidence="14 15">
    <name type="scientific">Cohnella phaseoli</name>
    <dbReference type="NCBI Taxonomy" id="456490"/>
    <lineage>
        <taxon>Bacteria</taxon>
        <taxon>Bacillati</taxon>
        <taxon>Bacillota</taxon>
        <taxon>Bacilli</taxon>
        <taxon>Bacillales</taxon>
        <taxon>Paenibacillaceae</taxon>
        <taxon>Cohnella</taxon>
    </lineage>
</organism>
<evidence type="ECO:0000313" key="15">
    <source>
        <dbReference type="Proteomes" id="UP000256977"/>
    </source>
</evidence>
<accession>A0A3D9KDG8</accession>
<comment type="pathway">
    <text evidence="2 11">Carbohydrate biosynthesis; gluconeogenesis.</text>
</comment>
<dbReference type="InterPro" id="IPR005131">
    <property type="entry name" value="Ser_deHydtase_bsu"/>
</dbReference>
<keyword evidence="5 11" id="KW-0004">4Fe-4S</keyword>
<dbReference type="CDD" id="cd04903">
    <property type="entry name" value="ACT_LSD"/>
    <property type="match status" value="1"/>
</dbReference>
<protein>
    <recommendedName>
        <fullName evidence="11">L-serine deaminase</fullName>
    </recommendedName>
</protein>
<dbReference type="GO" id="GO:0006094">
    <property type="term" value="P:gluconeogenesis"/>
    <property type="evidence" value="ECO:0007669"/>
    <property type="project" value="UniProtKB-UniRule"/>
</dbReference>
<evidence type="ECO:0000256" key="10">
    <source>
        <dbReference type="ARBA" id="ARBA00049406"/>
    </source>
</evidence>
<comment type="caution">
    <text evidence="14">The sequence shown here is derived from an EMBL/GenBank/DDBJ whole genome shotgun (WGS) entry which is preliminary data.</text>
</comment>
<dbReference type="OrthoDB" id="9813137at2"/>
<dbReference type="InterPro" id="IPR051318">
    <property type="entry name" value="Fe-S_L-Ser"/>
</dbReference>
<dbReference type="PANTHER" id="PTHR30182">
    <property type="entry name" value="L-SERINE DEHYDRATASE"/>
    <property type="match status" value="1"/>
</dbReference>
<evidence type="ECO:0000256" key="6">
    <source>
        <dbReference type="ARBA" id="ARBA00022723"/>
    </source>
</evidence>
<comment type="cofactor">
    <cofactor evidence="1 12">
        <name>[4Fe-4S] cluster</name>
        <dbReference type="ChEBI" id="CHEBI:49883"/>
    </cofactor>
</comment>
<keyword evidence="9 11" id="KW-0456">Lyase</keyword>
<evidence type="ECO:0000256" key="11">
    <source>
        <dbReference type="PIRNR" id="PIRNR036692"/>
    </source>
</evidence>
<reference evidence="14 15" key="1">
    <citation type="submission" date="2018-07" db="EMBL/GenBank/DDBJ databases">
        <title>Genomic Encyclopedia of Type Strains, Phase III (KMG-III): the genomes of soil and plant-associated and newly described type strains.</title>
        <authorList>
            <person name="Whitman W."/>
        </authorList>
    </citation>
    <scope>NUCLEOTIDE SEQUENCE [LARGE SCALE GENOMIC DNA]</scope>
    <source>
        <strain evidence="14 15">CECT 7287</strain>
    </source>
</reference>
<comment type="catalytic activity">
    <reaction evidence="10 11 12">
        <text>L-serine = pyruvate + NH4(+)</text>
        <dbReference type="Rhea" id="RHEA:19169"/>
        <dbReference type="ChEBI" id="CHEBI:15361"/>
        <dbReference type="ChEBI" id="CHEBI:28938"/>
        <dbReference type="ChEBI" id="CHEBI:33384"/>
        <dbReference type="EC" id="4.3.1.17"/>
    </reaction>
</comment>
<dbReference type="PANTHER" id="PTHR30182:SF12">
    <property type="entry name" value="L-SERINE DEHYDRATASE, BETA CHAIN-RELATED"/>
    <property type="match status" value="1"/>
</dbReference>
<dbReference type="GO" id="GO:0046872">
    <property type="term" value="F:metal ion binding"/>
    <property type="evidence" value="ECO:0007669"/>
    <property type="project" value="UniProtKB-UniRule"/>
</dbReference>
<evidence type="ECO:0000256" key="12">
    <source>
        <dbReference type="RuleBase" id="RU366059"/>
    </source>
</evidence>
<dbReference type="InterPro" id="IPR029009">
    <property type="entry name" value="ASB_dom_sf"/>
</dbReference>
<sequence>MRFKDVFSIIGPSMIGPSSSHTAGAVRLGRVARELLGAMPKEADIVFYGSFAATYAGHGTDVAVVAGLLRFGTDDARIPDSLRLAAEAGMKVTFRAGAGAAVHPNTLSVELRSDDRFCRMTGCSIGGGNIEVIEASGFDLRFTADYPTTIVFHGDRTGVLADITRLLSGANVNIGYMDVDRKGRLGEAATAVETDGGLSDDLLEEIRRLPGVTGISYIDLNGGAEA</sequence>
<evidence type="ECO:0000256" key="4">
    <source>
        <dbReference type="ARBA" id="ARBA00022432"/>
    </source>
</evidence>
<dbReference type="Pfam" id="PF03315">
    <property type="entry name" value="SDH_beta"/>
    <property type="match status" value="1"/>
</dbReference>
<dbReference type="GO" id="GO:0051539">
    <property type="term" value="F:4 iron, 4 sulfur cluster binding"/>
    <property type="evidence" value="ECO:0007669"/>
    <property type="project" value="UniProtKB-UniRule"/>
</dbReference>
<dbReference type="SUPFAM" id="SSF55021">
    <property type="entry name" value="ACT-like"/>
    <property type="match status" value="1"/>
</dbReference>
<dbReference type="PROSITE" id="PS51671">
    <property type="entry name" value="ACT"/>
    <property type="match status" value="1"/>
</dbReference>
<evidence type="ECO:0000256" key="9">
    <source>
        <dbReference type="ARBA" id="ARBA00023239"/>
    </source>
</evidence>
<feature type="domain" description="ACT" evidence="13">
    <location>
        <begin position="148"/>
        <end position="220"/>
    </location>
</feature>
<dbReference type="EMBL" id="QRDZ01000006">
    <property type="protein sequence ID" value="RED84180.1"/>
    <property type="molecule type" value="Genomic_DNA"/>
</dbReference>
<dbReference type="GO" id="GO:0003941">
    <property type="term" value="F:L-serine ammonia-lyase activity"/>
    <property type="evidence" value="ECO:0007669"/>
    <property type="project" value="UniProtKB-UniRule"/>
</dbReference>
<evidence type="ECO:0000256" key="7">
    <source>
        <dbReference type="ARBA" id="ARBA00023004"/>
    </source>
</evidence>
<keyword evidence="15" id="KW-1185">Reference proteome</keyword>
<gene>
    <name evidence="14" type="ORF">DFP98_10650</name>
</gene>
<dbReference type="RefSeq" id="WP_116060343.1">
    <property type="nucleotide sequence ID" value="NZ_QRDZ01000006.1"/>
</dbReference>
<keyword evidence="4 11" id="KW-0312">Gluconeogenesis</keyword>